<feature type="transmembrane region" description="Helical" evidence="1">
    <location>
        <begin position="20"/>
        <end position="38"/>
    </location>
</feature>
<organism evidence="2 3">
    <name type="scientific">Ralstonia psammae</name>
    <dbReference type="NCBI Taxonomy" id="3058598"/>
    <lineage>
        <taxon>Bacteria</taxon>
        <taxon>Pseudomonadati</taxon>
        <taxon>Pseudomonadota</taxon>
        <taxon>Betaproteobacteria</taxon>
        <taxon>Burkholderiales</taxon>
        <taxon>Burkholderiaceae</taxon>
        <taxon>Ralstonia</taxon>
    </lineage>
</organism>
<dbReference type="Proteomes" id="UP001189813">
    <property type="component" value="Unassembled WGS sequence"/>
</dbReference>
<proteinExistence type="predicted"/>
<keyword evidence="1" id="KW-0812">Transmembrane</keyword>
<accession>A0ABN9IF50</accession>
<dbReference type="EMBL" id="CATZBU010000001">
    <property type="protein sequence ID" value="CAJ0780864.1"/>
    <property type="molecule type" value="Genomic_DNA"/>
</dbReference>
<comment type="caution">
    <text evidence="2">The sequence shown here is derived from an EMBL/GenBank/DDBJ whole genome shotgun (WGS) entry which is preliminary data.</text>
</comment>
<gene>
    <name evidence="2" type="ORF">LMG19083_00715</name>
</gene>
<keyword evidence="1" id="KW-1133">Transmembrane helix</keyword>
<reference evidence="2 3" key="1">
    <citation type="submission" date="2023-07" db="EMBL/GenBank/DDBJ databases">
        <authorList>
            <person name="Peeters C."/>
        </authorList>
    </citation>
    <scope>NUCLEOTIDE SEQUENCE [LARGE SCALE GENOMIC DNA]</scope>
    <source>
        <strain evidence="2 3">LMG 19083</strain>
    </source>
</reference>
<protein>
    <recommendedName>
        <fullName evidence="4">Transmembrane protein</fullName>
    </recommendedName>
</protein>
<name>A0ABN9IF50_9RALS</name>
<evidence type="ECO:0000313" key="2">
    <source>
        <dbReference type="EMBL" id="CAJ0780864.1"/>
    </source>
</evidence>
<evidence type="ECO:0000313" key="3">
    <source>
        <dbReference type="Proteomes" id="UP001189813"/>
    </source>
</evidence>
<evidence type="ECO:0000256" key="1">
    <source>
        <dbReference type="SAM" id="Phobius"/>
    </source>
</evidence>
<evidence type="ECO:0008006" key="4">
    <source>
        <dbReference type="Google" id="ProtNLM"/>
    </source>
</evidence>
<sequence>MAGPSFKPGDYEKLPKWQKVIYRIAVFLGLLFIAFFLIKSRFF</sequence>
<keyword evidence="1" id="KW-0472">Membrane</keyword>
<keyword evidence="3" id="KW-1185">Reference proteome</keyword>